<dbReference type="Proteomes" id="UP000216433">
    <property type="component" value="Unassembled WGS sequence"/>
</dbReference>
<evidence type="ECO:0000313" key="2">
    <source>
        <dbReference type="Proteomes" id="UP000216433"/>
    </source>
</evidence>
<organism evidence="1 2">
    <name type="scientific">Stenotrophomonas maltophilia</name>
    <name type="common">Pseudomonas maltophilia</name>
    <name type="synonym">Xanthomonas maltophilia</name>
    <dbReference type="NCBI Taxonomy" id="40324"/>
    <lineage>
        <taxon>Bacteria</taxon>
        <taxon>Pseudomonadati</taxon>
        <taxon>Pseudomonadota</taxon>
        <taxon>Gammaproteobacteria</taxon>
        <taxon>Lysobacterales</taxon>
        <taxon>Lysobacteraceae</taxon>
        <taxon>Stenotrophomonas</taxon>
        <taxon>Stenotrophomonas maltophilia group</taxon>
    </lineage>
</organism>
<comment type="caution">
    <text evidence="1">The sequence shown here is derived from an EMBL/GenBank/DDBJ whole genome shotgun (WGS) entry which is preliminary data.</text>
</comment>
<name>A0A270NM34_STEMA</name>
<proteinExistence type="predicted"/>
<evidence type="ECO:0000313" key="1">
    <source>
        <dbReference type="EMBL" id="PAM73183.1"/>
    </source>
</evidence>
<sequence length="238" mass="27344">MNRVRAFLCALFGCARDWPDMESCGRCGSYLDLQAPPRTMGRRVLDRLATALIRRGARTPYFHLVNADGTPYMDRFWLLRIGRAGVDDRGQPRPWLALRLHHIRSSDHGGVFHDHPWSFFSLILRGGYFEHRPYDGPLPAVPDAVPSAIAEEPYSSTWYGAGQLLFRRAEGWHRIALAEDLQAEGTWTLVLTLPPRACSWGFRIRGHKIEHREYFRKEAVRQRARQQTHASGRSGWNP</sequence>
<reference evidence="1 2" key="1">
    <citation type="submission" date="2017-06" db="EMBL/GenBank/DDBJ databases">
        <title>Genome sequencing and assembly of Stenotrophomonas maltophilia DF07.</title>
        <authorList>
            <person name="Iyer R."/>
        </authorList>
    </citation>
    <scope>NUCLEOTIDE SEQUENCE [LARGE SCALE GENOMIC DNA]</scope>
    <source>
        <strain evidence="1 2">DF07</strain>
    </source>
</reference>
<dbReference type="RefSeq" id="WP_095377422.1">
    <property type="nucleotide sequence ID" value="NZ_NJGC01000004.1"/>
</dbReference>
<protein>
    <submittedName>
        <fullName evidence="1">Uncharacterized protein</fullName>
    </submittedName>
</protein>
<gene>
    <name evidence="1" type="ORF">CEK00_04870</name>
</gene>
<dbReference type="AlphaFoldDB" id="A0A270NM34"/>
<accession>A0A270NM34</accession>
<dbReference type="EMBL" id="NJGC01000004">
    <property type="protein sequence ID" value="PAM73183.1"/>
    <property type="molecule type" value="Genomic_DNA"/>
</dbReference>